<evidence type="ECO:0000256" key="1">
    <source>
        <dbReference type="ARBA" id="ARBA00004561"/>
    </source>
</evidence>
<organism evidence="7 8">
    <name type="scientific">Enterobacter cloacae</name>
    <dbReference type="NCBI Taxonomy" id="550"/>
    <lineage>
        <taxon>Bacteria</taxon>
        <taxon>Pseudomonadati</taxon>
        <taxon>Pseudomonadota</taxon>
        <taxon>Gammaproteobacteria</taxon>
        <taxon>Enterobacterales</taxon>
        <taxon>Enterobacteriaceae</taxon>
        <taxon>Enterobacter</taxon>
        <taxon>Enterobacter cloacae complex</taxon>
    </lineage>
</organism>
<comment type="caution">
    <text evidence="7">The sequence shown here is derived from an EMBL/GenBank/DDBJ whole genome shotgun (WGS) entry which is preliminary data.</text>
</comment>
<evidence type="ECO:0000313" key="7">
    <source>
        <dbReference type="EMBL" id="PTM37338.1"/>
    </source>
</evidence>
<evidence type="ECO:0000259" key="6">
    <source>
        <dbReference type="Pfam" id="PF00419"/>
    </source>
</evidence>
<keyword evidence="4" id="KW-0281">Fimbrium</keyword>
<dbReference type="InterPro" id="IPR036937">
    <property type="entry name" value="Adhesion_dom_fimbrial_sf"/>
</dbReference>
<dbReference type="InterPro" id="IPR000259">
    <property type="entry name" value="Adhesion_dom_fimbrial"/>
</dbReference>
<dbReference type="InterPro" id="IPR050263">
    <property type="entry name" value="Bact_Fimbrial_Adh_Pro"/>
</dbReference>
<comment type="subcellular location">
    <subcellularLocation>
        <location evidence="1">Fimbrium</location>
    </subcellularLocation>
</comment>
<sequence length="357" mass="37748">MTMTGCLNKKSIITMSLFGVLFSATSAWGATECRFGNGYGGTTTLVNGPTSGPARAAPRPSSGGTFLMQFTTDISPGIQIGCSLGNDGTSEWGMTDPSVYAGSLYQDGTFQTNIPGIVYTVNIETVDGIGHVFGTNTTAYKELYVNNVPSNWDGKWVNAKIQLWQTSAYNGNPNKVSVIKPVAGTLGLMGLGDPNDSNNRPWYFKVTEDTFQIPLVLPTCDVVTLADGGNTVELGDYFVSDIQKNQTRDVPFAVQVSNCTSVAKFTTKLSTSKITGGAKKLLANTLASNAAAGAGVKIIDANNQQLIPNDSNSAFVQTDANLPAVRNFDFIARLEADGNAIKSGAFSAVGTFTLTYE</sequence>
<feature type="chain" id="PRO_5015662158" description="Fimbrial-type adhesion domain-containing protein" evidence="5">
    <location>
        <begin position="30"/>
        <end position="357"/>
    </location>
</feature>
<name>A0A2T4Y565_ENTCL</name>
<feature type="domain" description="Fimbrial-type adhesion" evidence="6">
    <location>
        <begin position="216"/>
        <end position="356"/>
    </location>
</feature>
<dbReference type="GO" id="GO:0009289">
    <property type="term" value="C:pilus"/>
    <property type="evidence" value="ECO:0007669"/>
    <property type="project" value="UniProtKB-SubCell"/>
</dbReference>
<dbReference type="Proteomes" id="UP000241614">
    <property type="component" value="Unassembled WGS sequence"/>
</dbReference>
<evidence type="ECO:0000256" key="3">
    <source>
        <dbReference type="ARBA" id="ARBA00022729"/>
    </source>
</evidence>
<feature type="signal peptide" evidence="5">
    <location>
        <begin position="1"/>
        <end position="29"/>
    </location>
</feature>
<evidence type="ECO:0000313" key="8">
    <source>
        <dbReference type="Proteomes" id="UP000241614"/>
    </source>
</evidence>
<evidence type="ECO:0000256" key="5">
    <source>
        <dbReference type="SAM" id="SignalP"/>
    </source>
</evidence>
<comment type="similarity">
    <text evidence="2">Belongs to the fimbrial protein family.</text>
</comment>
<dbReference type="GO" id="GO:0043709">
    <property type="term" value="P:cell adhesion involved in single-species biofilm formation"/>
    <property type="evidence" value="ECO:0007669"/>
    <property type="project" value="TreeGrafter"/>
</dbReference>
<dbReference type="PANTHER" id="PTHR33420">
    <property type="entry name" value="FIMBRIAL SUBUNIT ELFA-RELATED"/>
    <property type="match status" value="1"/>
</dbReference>
<dbReference type="Gene3D" id="2.60.40.1090">
    <property type="entry name" value="Fimbrial-type adhesion domain"/>
    <property type="match status" value="1"/>
</dbReference>
<keyword evidence="3 5" id="KW-0732">Signal</keyword>
<dbReference type="SUPFAM" id="SSF49401">
    <property type="entry name" value="Bacterial adhesins"/>
    <property type="match status" value="1"/>
</dbReference>
<proteinExistence type="inferred from homology"/>
<evidence type="ECO:0000256" key="4">
    <source>
        <dbReference type="ARBA" id="ARBA00023263"/>
    </source>
</evidence>
<dbReference type="RefSeq" id="WP_108089583.1">
    <property type="nucleotide sequence ID" value="NZ_PZPP01000006.1"/>
</dbReference>
<accession>A0A2T4Y565</accession>
<gene>
    <name evidence="7" type="ORF">DA103_04045</name>
</gene>
<evidence type="ECO:0000256" key="2">
    <source>
        <dbReference type="ARBA" id="ARBA00006671"/>
    </source>
</evidence>
<dbReference type="InterPro" id="IPR008966">
    <property type="entry name" value="Adhesion_dom_sf"/>
</dbReference>
<reference evidence="7 8" key="1">
    <citation type="submission" date="2018-04" db="EMBL/GenBank/DDBJ databases">
        <title>Genome sequencing reveals highly heavy metal resistance and biotechnology application of the novel Enterobacter cloacae amazonensis isolated from wastewater river in Manaus - Amazonas.</title>
        <authorList>
            <person name="Astolfi M.C.T."/>
            <person name="Carvalho E.B.D.S."/>
            <person name="Lacerda L.B."/>
            <person name="Pinto M.V."/>
            <person name="Nogueira V.B."/>
            <person name="Barros A.M."/>
            <person name="Astolfi-Filho S."/>
        </authorList>
    </citation>
    <scope>NUCLEOTIDE SEQUENCE [LARGE SCALE GENOMIC DNA]</scope>
    <source>
        <strain evidence="8">amazonensis</strain>
    </source>
</reference>
<dbReference type="AlphaFoldDB" id="A0A2T4Y565"/>
<dbReference type="OrthoDB" id="6504508at2"/>
<dbReference type="EMBL" id="PZPP01000006">
    <property type="protein sequence ID" value="PTM37338.1"/>
    <property type="molecule type" value="Genomic_DNA"/>
</dbReference>
<dbReference type="PANTHER" id="PTHR33420:SF12">
    <property type="entry name" value="FIMBRIN-LIKE PROTEIN FIMI-RELATED"/>
    <property type="match status" value="1"/>
</dbReference>
<dbReference type="Pfam" id="PF00419">
    <property type="entry name" value="Fimbrial"/>
    <property type="match status" value="1"/>
</dbReference>
<protein>
    <recommendedName>
        <fullName evidence="6">Fimbrial-type adhesion domain-containing protein</fullName>
    </recommendedName>
</protein>